<evidence type="ECO:0000256" key="4">
    <source>
        <dbReference type="ARBA" id="ARBA00022989"/>
    </source>
</evidence>
<sequence length="466" mass="49426">MQSARRLGPCLLRCTMQAAGASRTESACCGSILNSLSVSEPSYSHQQIQSCNSSIKQHHRGLSTSTHALGPQEQLGSAFSLVFDSLGARVWEAGHSLTNLPWWASIPATALAVKGLLLPLSIKARAASINVVLLNSAFTQASLLAQRVKPGDARVLGYLALVRAIYAQLCVRHSAPSLAWYIPNMVVQAATFSWLTSSLNTMCASVWPGFDSEGILYFKDLTNPPVFLETLSTPYGSAGAVLPLALVLLYARTLSSSLAVRGAPGVNTALQLMMVPFYCVSLIQPHATLLFWASSLGGQLALQASRLGRPPLLAPAAQQSSFSSLQSESPSRSISSKDTLPHSEMASEVDAARMPAAGQSLGPEAASRGTEGGQDAWHGAASATSQEQGEGDPLEALQLPITQDRSLLTGLGDYYVARGRREAAAVCYGLATKLARDSADGPPRKEALENFKLGLQHQVKEESQNQ</sequence>
<proteinExistence type="inferred from homology"/>
<feature type="region of interest" description="Disordered" evidence="6">
    <location>
        <begin position="359"/>
        <end position="391"/>
    </location>
</feature>
<evidence type="ECO:0000256" key="1">
    <source>
        <dbReference type="ARBA" id="ARBA00004141"/>
    </source>
</evidence>
<comment type="caution">
    <text evidence="7">The sequence shown here is derived from an EMBL/GenBank/DDBJ whole genome shotgun (WGS) entry which is preliminary data.</text>
</comment>
<evidence type="ECO:0000313" key="8">
    <source>
        <dbReference type="Proteomes" id="UP000815325"/>
    </source>
</evidence>
<feature type="compositionally biased region" description="Low complexity" evidence="6">
    <location>
        <begin position="318"/>
        <end position="336"/>
    </location>
</feature>
<evidence type="ECO:0000256" key="3">
    <source>
        <dbReference type="ARBA" id="ARBA00022692"/>
    </source>
</evidence>
<feature type="region of interest" description="Disordered" evidence="6">
    <location>
        <begin position="318"/>
        <end position="346"/>
    </location>
</feature>
<evidence type="ECO:0000256" key="5">
    <source>
        <dbReference type="ARBA" id="ARBA00023136"/>
    </source>
</evidence>
<keyword evidence="8" id="KW-1185">Reference proteome</keyword>
<dbReference type="PANTHER" id="PTHR12428">
    <property type="entry name" value="OXA1"/>
    <property type="match status" value="1"/>
</dbReference>
<dbReference type="EMBL" id="MU069461">
    <property type="protein sequence ID" value="KAF5842472.1"/>
    <property type="molecule type" value="Genomic_DNA"/>
</dbReference>
<dbReference type="PANTHER" id="PTHR12428:SF14">
    <property type="entry name" value="ALBINO3-LIKE PROTEIN 1, CHLOROPLASTIC"/>
    <property type="match status" value="1"/>
</dbReference>
<comment type="subcellular location">
    <subcellularLocation>
        <location evidence="1">Membrane</location>
        <topology evidence="1">Multi-pass membrane protein</topology>
    </subcellularLocation>
</comment>
<organism evidence="7 8">
    <name type="scientific">Dunaliella salina</name>
    <name type="common">Green alga</name>
    <name type="synonym">Protococcus salinus</name>
    <dbReference type="NCBI Taxonomy" id="3046"/>
    <lineage>
        <taxon>Eukaryota</taxon>
        <taxon>Viridiplantae</taxon>
        <taxon>Chlorophyta</taxon>
        <taxon>core chlorophytes</taxon>
        <taxon>Chlorophyceae</taxon>
        <taxon>CS clade</taxon>
        <taxon>Chlamydomonadales</taxon>
        <taxon>Dunaliellaceae</taxon>
        <taxon>Dunaliella</taxon>
    </lineage>
</organism>
<comment type="similarity">
    <text evidence="2">Belongs to the OXA1/ALB3/YidC (TC 2.A.9.2) family.</text>
</comment>
<keyword evidence="4" id="KW-1133">Transmembrane helix</keyword>
<keyword evidence="5" id="KW-0472">Membrane</keyword>
<reference evidence="7" key="1">
    <citation type="submission" date="2017-08" db="EMBL/GenBank/DDBJ databases">
        <authorList>
            <person name="Polle J.E."/>
            <person name="Barry K."/>
            <person name="Cushman J."/>
            <person name="Schmutz J."/>
            <person name="Tran D."/>
            <person name="Hathwaick L.T."/>
            <person name="Yim W.C."/>
            <person name="Jenkins J."/>
            <person name="Mckie-Krisberg Z.M."/>
            <person name="Prochnik S."/>
            <person name="Lindquist E."/>
            <person name="Dockter R.B."/>
            <person name="Adam C."/>
            <person name="Molina H."/>
            <person name="Bunkerborg J."/>
            <person name="Jin E."/>
            <person name="Buchheim M."/>
            <person name="Magnuson J."/>
        </authorList>
    </citation>
    <scope>NUCLEOTIDE SEQUENCE</scope>
    <source>
        <strain evidence="7">CCAP 19/18</strain>
    </source>
</reference>
<keyword evidence="3" id="KW-0812">Transmembrane</keyword>
<gene>
    <name evidence="7" type="ORF">DUNSADRAFT_7082</name>
</gene>
<accession>A0ABQ7H6H7</accession>
<dbReference type="InterPro" id="IPR001708">
    <property type="entry name" value="YidC/ALB3/OXA1/COX18"/>
</dbReference>
<evidence type="ECO:0000313" key="7">
    <source>
        <dbReference type="EMBL" id="KAF5842472.1"/>
    </source>
</evidence>
<protein>
    <submittedName>
        <fullName evidence="7">Uncharacterized protein</fullName>
    </submittedName>
</protein>
<evidence type="ECO:0000256" key="6">
    <source>
        <dbReference type="SAM" id="MobiDB-lite"/>
    </source>
</evidence>
<evidence type="ECO:0000256" key="2">
    <source>
        <dbReference type="ARBA" id="ARBA00010583"/>
    </source>
</evidence>
<dbReference type="Proteomes" id="UP000815325">
    <property type="component" value="Unassembled WGS sequence"/>
</dbReference>
<name>A0ABQ7H6H7_DUNSA</name>